<dbReference type="GO" id="GO:0005762">
    <property type="term" value="C:mitochondrial large ribosomal subunit"/>
    <property type="evidence" value="ECO:0007669"/>
    <property type="project" value="InterPro"/>
</dbReference>
<dbReference type="Proteomes" id="UP000225706">
    <property type="component" value="Unassembled WGS sequence"/>
</dbReference>
<evidence type="ECO:0000256" key="6">
    <source>
        <dbReference type="ARBA" id="ARBA00023274"/>
    </source>
</evidence>
<evidence type="ECO:0000256" key="5">
    <source>
        <dbReference type="ARBA" id="ARBA00023128"/>
    </source>
</evidence>
<dbReference type="GO" id="GO:0003735">
    <property type="term" value="F:structural constituent of ribosome"/>
    <property type="evidence" value="ECO:0007669"/>
    <property type="project" value="InterPro"/>
</dbReference>
<comment type="caution">
    <text evidence="7">The sequence shown here is derived from an EMBL/GenBank/DDBJ whole genome shotgun (WGS) entry which is preliminary data.</text>
</comment>
<evidence type="ECO:0000256" key="3">
    <source>
        <dbReference type="ARBA" id="ARBA00022946"/>
    </source>
</evidence>
<reference evidence="8" key="1">
    <citation type="journal article" date="2017" name="bioRxiv">
        <title>Comparative analysis of the genomes of Stylophora pistillata and Acropora digitifera provides evidence for extensive differences between species of corals.</title>
        <authorList>
            <person name="Voolstra C.R."/>
            <person name="Li Y."/>
            <person name="Liew Y.J."/>
            <person name="Baumgarten S."/>
            <person name="Zoccola D."/>
            <person name="Flot J.-F."/>
            <person name="Tambutte S."/>
            <person name="Allemand D."/>
            <person name="Aranda M."/>
        </authorList>
    </citation>
    <scope>NUCLEOTIDE SEQUENCE [LARGE SCALE GENOMIC DNA]</scope>
</reference>
<dbReference type="STRING" id="50429.A0A2B4RJB6"/>
<dbReference type="InterPro" id="IPR019189">
    <property type="entry name" value="Ribosomal_mL41"/>
</dbReference>
<evidence type="ECO:0000256" key="4">
    <source>
        <dbReference type="ARBA" id="ARBA00022980"/>
    </source>
</evidence>
<evidence type="ECO:0000256" key="1">
    <source>
        <dbReference type="ARBA" id="ARBA00004173"/>
    </source>
</evidence>
<gene>
    <name evidence="7" type="primary">mrpl41-b</name>
    <name evidence="7" type="ORF">AWC38_SpisGene19387</name>
</gene>
<dbReference type="PANTHER" id="PTHR21338:SF0">
    <property type="entry name" value="LARGE RIBOSOMAL SUBUNIT PROTEIN ML41"/>
    <property type="match status" value="1"/>
</dbReference>
<proteinExistence type="inferred from homology"/>
<dbReference type="GO" id="GO:0006412">
    <property type="term" value="P:translation"/>
    <property type="evidence" value="ECO:0007669"/>
    <property type="project" value="TreeGrafter"/>
</dbReference>
<evidence type="ECO:0000313" key="7">
    <source>
        <dbReference type="EMBL" id="PFX16332.1"/>
    </source>
</evidence>
<keyword evidence="3" id="KW-0809">Transit peptide</keyword>
<sequence length="224" mass="24942">MPLNILRGLFRGATRRVMTGKMGNNNFYKGRGVRNPGFHTRRAGYIIAQRKVPQFVVPDLTDFEPFRGVRLTSKLQGVLGSKVFRKRGTIYKRQLCSIDSSVKGPIITRLETPKLEKSVKLGKPFSATDDFCNSMSITDHVYTRSDKKSPTVLATAKHSIKGGKAAAECSGISSWIEFITPSRVCEGTVHPSFDPLTASYAVLSDGKLRRKSHGRNRAVFQLFF</sequence>
<keyword evidence="8" id="KW-1185">Reference proteome</keyword>
<name>A0A2B4RJB6_STYPI</name>
<comment type="similarity">
    <text evidence="2">Belongs to the mitochondrion-specific ribosomal protein mL41 family.</text>
</comment>
<protein>
    <submittedName>
        <fullName evidence="7">39S ribosomal protein L41-B, mitochondrial</fullName>
    </submittedName>
</protein>
<evidence type="ECO:0000256" key="2">
    <source>
        <dbReference type="ARBA" id="ARBA00010152"/>
    </source>
</evidence>
<dbReference type="PANTHER" id="PTHR21338">
    <property type="entry name" value="MITOCHONDRIAL RIBOSOMAL PROTEIN L41"/>
    <property type="match status" value="1"/>
</dbReference>
<dbReference type="EMBL" id="LSMT01000554">
    <property type="protein sequence ID" value="PFX16332.1"/>
    <property type="molecule type" value="Genomic_DNA"/>
</dbReference>
<keyword evidence="5" id="KW-0496">Mitochondrion</keyword>
<accession>A0A2B4RJB6</accession>
<keyword evidence="6" id="KW-0687">Ribonucleoprotein</keyword>
<keyword evidence="4 7" id="KW-0689">Ribosomal protein</keyword>
<organism evidence="7 8">
    <name type="scientific">Stylophora pistillata</name>
    <name type="common">Smooth cauliflower coral</name>
    <dbReference type="NCBI Taxonomy" id="50429"/>
    <lineage>
        <taxon>Eukaryota</taxon>
        <taxon>Metazoa</taxon>
        <taxon>Cnidaria</taxon>
        <taxon>Anthozoa</taxon>
        <taxon>Hexacorallia</taxon>
        <taxon>Scleractinia</taxon>
        <taxon>Astrocoeniina</taxon>
        <taxon>Pocilloporidae</taxon>
        <taxon>Stylophora</taxon>
    </lineage>
</organism>
<comment type="subcellular location">
    <subcellularLocation>
        <location evidence="1">Mitochondrion</location>
    </subcellularLocation>
</comment>
<dbReference type="Pfam" id="PF09809">
    <property type="entry name" value="MRP-L27"/>
    <property type="match status" value="1"/>
</dbReference>
<evidence type="ECO:0000313" key="8">
    <source>
        <dbReference type="Proteomes" id="UP000225706"/>
    </source>
</evidence>
<dbReference type="AlphaFoldDB" id="A0A2B4RJB6"/>